<dbReference type="SUPFAM" id="SSF53738">
    <property type="entry name" value="Phosphoglucomutase, first 3 domains"/>
    <property type="match status" value="3"/>
</dbReference>
<dbReference type="PANTHER" id="PTHR43771:SF1">
    <property type="entry name" value="PHOSPHOMANNOMUTASE"/>
    <property type="match status" value="1"/>
</dbReference>
<keyword evidence="4" id="KW-0479">Metal-binding</keyword>
<dbReference type="EMBL" id="DUHT01000055">
    <property type="protein sequence ID" value="HIH64976.1"/>
    <property type="molecule type" value="Genomic_DNA"/>
</dbReference>
<feature type="domain" description="Alpha-D-phosphohexomutase alpha/beta/alpha" evidence="10">
    <location>
        <begin position="247"/>
        <end position="344"/>
    </location>
</feature>
<organism evidence="11 12">
    <name type="scientific">Methanothermobacter thermautotrophicus</name>
    <name type="common">Methanobacterium thermoformicicum</name>
    <dbReference type="NCBI Taxonomy" id="145262"/>
    <lineage>
        <taxon>Archaea</taxon>
        <taxon>Methanobacteriati</taxon>
        <taxon>Methanobacteriota</taxon>
        <taxon>Methanomada group</taxon>
        <taxon>Methanobacteria</taxon>
        <taxon>Methanobacteriales</taxon>
        <taxon>Methanobacteriaceae</taxon>
        <taxon>Methanothermobacter</taxon>
    </lineage>
</organism>
<evidence type="ECO:0000313" key="11">
    <source>
        <dbReference type="EMBL" id="HIH64976.1"/>
    </source>
</evidence>
<dbReference type="GO" id="GO:0016868">
    <property type="term" value="F:intramolecular phosphotransferase activity"/>
    <property type="evidence" value="ECO:0007669"/>
    <property type="project" value="InterPro"/>
</dbReference>
<evidence type="ECO:0000259" key="9">
    <source>
        <dbReference type="Pfam" id="PF02879"/>
    </source>
</evidence>
<reference evidence="12" key="1">
    <citation type="journal article" date="2020" name="bioRxiv">
        <title>A rank-normalized archaeal taxonomy based on genome phylogeny resolves widespread incomplete and uneven classifications.</title>
        <authorList>
            <person name="Rinke C."/>
            <person name="Chuvochina M."/>
            <person name="Mussig A.J."/>
            <person name="Chaumeil P.-A."/>
            <person name="Waite D.W."/>
            <person name="Whitman W.B."/>
            <person name="Parks D.H."/>
            <person name="Hugenholtz P."/>
        </authorList>
    </citation>
    <scope>NUCLEOTIDE SEQUENCE [LARGE SCALE GENOMIC DNA]</scope>
</reference>
<keyword evidence="5" id="KW-0460">Magnesium</keyword>
<dbReference type="InterPro" id="IPR005844">
    <property type="entry name" value="A-D-PHexomutase_a/b/a-I"/>
</dbReference>
<dbReference type="Pfam" id="PF02880">
    <property type="entry name" value="PGM_PMM_III"/>
    <property type="match status" value="1"/>
</dbReference>
<gene>
    <name evidence="11" type="ORF">HA285_05200</name>
</gene>
<dbReference type="GO" id="GO:0046872">
    <property type="term" value="F:metal ion binding"/>
    <property type="evidence" value="ECO:0007669"/>
    <property type="project" value="UniProtKB-KW"/>
</dbReference>
<evidence type="ECO:0000259" key="10">
    <source>
        <dbReference type="Pfam" id="PF02880"/>
    </source>
</evidence>
<evidence type="ECO:0000256" key="5">
    <source>
        <dbReference type="ARBA" id="ARBA00022842"/>
    </source>
</evidence>
<evidence type="ECO:0000256" key="6">
    <source>
        <dbReference type="ARBA" id="ARBA00023235"/>
    </source>
</evidence>
<dbReference type="InterPro" id="IPR005845">
    <property type="entry name" value="A-D-PHexomutase_a/b/a-II"/>
</dbReference>
<evidence type="ECO:0000259" key="8">
    <source>
        <dbReference type="Pfam" id="PF02878"/>
    </source>
</evidence>
<comment type="cofactor">
    <cofactor evidence="1">
        <name>Mg(2+)</name>
        <dbReference type="ChEBI" id="CHEBI:18420"/>
    </cofactor>
</comment>
<dbReference type="Proteomes" id="UP000538031">
    <property type="component" value="Unassembled WGS sequence"/>
</dbReference>
<sequence>MIRMARYVQDIRGSVNRDIDCQFALNLGMLIGDYVSCKRVLIGRDAHTPSQLIKRAIGTGLMAAGVDVIDFGVATVPVIHHHMKSFDTHLMINVSRSPLRADEINIKLLSNHEIPLEQRPTLYAEYEELGKLMYVDNYLESYVRSVLQLIAPSVSEREFMVVLGCDEGSPHNVEGEILNQLGCQTINITFRGSLFGKNFPIANPSSIAMISDVVKAVGADMGVILDNDRDTIFFIDERGQLLRDQTVLSIFAGHYLSRGDGPVVSSVVASKSLERVSRGRLIRTSVNNVLNEVHTNNAVFGGDEPGMYIFPEFQCCYDATFALLKMLEIITEENRTLHDLASEIGKYSRVEFSVECPNEFKDTVIERLLEQFQESDPELIDGIRVEDRAGVILIRPSRFEPVLRVYIESESPEETQKRSRDMIDLIKKEMSDLYGE</sequence>
<dbReference type="GO" id="GO:0005975">
    <property type="term" value="P:carbohydrate metabolic process"/>
    <property type="evidence" value="ECO:0007669"/>
    <property type="project" value="InterPro"/>
</dbReference>
<evidence type="ECO:0000256" key="4">
    <source>
        <dbReference type="ARBA" id="ARBA00022723"/>
    </source>
</evidence>
<feature type="domain" description="Alpha-D-phosphohexomutase alpha/beta/alpha" evidence="9">
    <location>
        <begin position="141"/>
        <end position="239"/>
    </location>
</feature>
<proteinExistence type="inferred from homology"/>
<dbReference type="SUPFAM" id="SSF55957">
    <property type="entry name" value="Phosphoglucomutase, C-terminal domain"/>
    <property type="match status" value="1"/>
</dbReference>
<feature type="domain" description="Alpha-D-phosphohexomutase alpha/beta/alpha" evidence="8">
    <location>
        <begin position="7"/>
        <end position="128"/>
    </location>
</feature>
<comment type="similarity">
    <text evidence="2">Belongs to the phosphohexose mutase family.</text>
</comment>
<name>A0A7J4MWI7_METTF</name>
<dbReference type="Pfam" id="PF02878">
    <property type="entry name" value="PGM_PMM_I"/>
    <property type="match status" value="1"/>
</dbReference>
<dbReference type="Gene3D" id="3.30.310.50">
    <property type="entry name" value="Alpha-D-phosphohexomutase, C-terminal domain"/>
    <property type="match status" value="1"/>
</dbReference>
<evidence type="ECO:0000313" key="12">
    <source>
        <dbReference type="Proteomes" id="UP000538031"/>
    </source>
</evidence>
<evidence type="ECO:0000259" key="7">
    <source>
        <dbReference type="Pfam" id="PF00408"/>
    </source>
</evidence>
<accession>A0A7J4MWI7</accession>
<comment type="caution">
    <text evidence="11">The sequence shown here is derived from an EMBL/GenBank/DDBJ whole genome shotgun (WGS) entry which is preliminary data.</text>
</comment>
<dbReference type="Pfam" id="PF00408">
    <property type="entry name" value="PGM_PMM_IV"/>
    <property type="match status" value="1"/>
</dbReference>
<evidence type="ECO:0000256" key="3">
    <source>
        <dbReference type="ARBA" id="ARBA00022553"/>
    </source>
</evidence>
<protein>
    <submittedName>
        <fullName evidence="11">Phosphomannomutase</fullName>
    </submittedName>
</protein>
<dbReference type="InterPro" id="IPR016055">
    <property type="entry name" value="A-D-PHexomutase_a/b/a-I/II/III"/>
</dbReference>
<dbReference type="InterPro" id="IPR036900">
    <property type="entry name" value="A-D-PHexomutase_C_sf"/>
</dbReference>
<feature type="domain" description="Alpha-D-phosphohexomutase C-terminal" evidence="7">
    <location>
        <begin position="354"/>
        <end position="421"/>
    </location>
</feature>
<evidence type="ECO:0000256" key="1">
    <source>
        <dbReference type="ARBA" id="ARBA00001946"/>
    </source>
</evidence>
<dbReference type="Pfam" id="PF02879">
    <property type="entry name" value="PGM_PMM_II"/>
    <property type="match status" value="1"/>
</dbReference>
<dbReference type="Gene3D" id="3.40.120.10">
    <property type="entry name" value="Alpha-D-Glucose-1,6-Bisphosphate, subunit A, domain 3"/>
    <property type="match status" value="3"/>
</dbReference>
<keyword evidence="3" id="KW-0597">Phosphoprotein</keyword>
<dbReference type="AlphaFoldDB" id="A0A7J4MWI7"/>
<dbReference type="PANTHER" id="PTHR43771">
    <property type="entry name" value="PHOSPHOMANNOMUTASE"/>
    <property type="match status" value="1"/>
</dbReference>
<keyword evidence="6" id="KW-0413">Isomerase</keyword>
<dbReference type="InterPro" id="IPR005846">
    <property type="entry name" value="A-D-PHexomutase_a/b/a-III"/>
</dbReference>
<dbReference type="InterPro" id="IPR005843">
    <property type="entry name" value="A-D-PHexomutase_C"/>
</dbReference>
<evidence type="ECO:0000256" key="2">
    <source>
        <dbReference type="ARBA" id="ARBA00010231"/>
    </source>
</evidence>